<evidence type="ECO:0000313" key="1">
    <source>
        <dbReference type="EMBL" id="KAF6727598.1"/>
    </source>
</evidence>
<dbReference type="EMBL" id="WKFB01000299">
    <property type="protein sequence ID" value="KAF6727598.1"/>
    <property type="molecule type" value="Genomic_DNA"/>
</dbReference>
<name>A0A834CHL1_ORYME</name>
<gene>
    <name evidence="1" type="ORF">FQA47_013898</name>
</gene>
<dbReference type="Proteomes" id="UP000646548">
    <property type="component" value="Unassembled WGS sequence"/>
</dbReference>
<dbReference type="AlphaFoldDB" id="A0A834CHL1"/>
<comment type="caution">
    <text evidence="1">The sequence shown here is derived from an EMBL/GenBank/DDBJ whole genome shotgun (WGS) entry which is preliminary data.</text>
</comment>
<organism evidence="1 2">
    <name type="scientific">Oryzias melastigma</name>
    <name type="common">Marine medaka</name>
    <dbReference type="NCBI Taxonomy" id="30732"/>
    <lineage>
        <taxon>Eukaryota</taxon>
        <taxon>Metazoa</taxon>
        <taxon>Chordata</taxon>
        <taxon>Craniata</taxon>
        <taxon>Vertebrata</taxon>
        <taxon>Euteleostomi</taxon>
        <taxon>Actinopterygii</taxon>
        <taxon>Neopterygii</taxon>
        <taxon>Teleostei</taxon>
        <taxon>Neoteleostei</taxon>
        <taxon>Acanthomorphata</taxon>
        <taxon>Ovalentaria</taxon>
        <taxon>Atherinomorphae</taxon>
        <taxon>Beloniformes</taxon>
        <taxon>Adrianichthyidae</taxon>
        <taxon>Oryziinae</taxon>
        <taxon>Oryzias</taxon>
    </lineage>
</organism>
<reference evidence="1" key="1">
    <citation type="journal article" name="BMC Genomics">
        <title>Long-read sequencing and de novo genome assembly of marine medaka (Oryzias melastigma).</title>
        <authorList>
            <person name="Liang P."/>
            <person name="Saqib H.S.A."/>
            <person name="Ni X."/>
            <person name="Shen Y."/>
        </authorList>
    </citation>
    <scope>NUCLEOTIDE SEQUENCE</scope>
    <source>
        <strain evidence="1">Bigg-433</strain>
    </source>
</reference>
<evidence type="ECO:0000313" key="2">
    <source>
        <dbReference type="Proteomes" id="UP000646548"/>
    </source>
</evidence>
<proteinExistence type="predicted"/>
<accession>A0A834CHL1</accession>
<sequence>MRNGEEMWYRGHMSCQSSRWFLRYLRLEETIAGSPLHASYKQFRPAETGEKSISMAGDRRSSPGQRRACVCERDRPVKYDPGCLGSIHFQPRLLMAPCPPIISLNDSEVITYLILTSEVKAEPSVDSGWGSTASKRNKETCGGICPVVVPNLKTIHREV</sequence>
<protein>
    <submittedName>
        <fullName evidence="1">Uncharacterized protein</fullName>
    </submittedName>
</protein>